<evidence type="ECO:0000256" key="5">
    <source>
        <dbReference type="ARBA" id="ARBA00023136"/>
    </source>
</evidence>
<organism evidence="7 8">
    <name type="scientific">Calycina marina</name>
    <dbReference type="NCBI Taxonomy" id="1763456"/>
    <lineage>
        <taxon>Eukaryota</taxon>
        <taxon>Fungi</taxon>
        <taxon>Dikarya</taxon>
        <taxon>Ascomycota</taxon>
        <taxon>Pezizomycotina</taxon>
        <taxon>Leotiomycetes</taxon>
        <taxon>Helotiales</taxon>
        <taxon>Pezizellaceae</taxon>
        <taxon>Calycina</taxon>
    </lineage>
</organism>
<evidence type="ECO:0000256" key="1">
    <source>
        <dbReference type="ARBA" id="ARBA00004141"/>
    </source>
</evidence>
<name>A0A9P8CED5_9HELO</name>
<evidence type="ECO:0008006" key="9">
    <source>
        <dbReference type="Google" id="ProtNLM"/>
    </source>
</evidence>
<dbReference type="Proteomes" id="UP000887226">
    <property type="component" value="Unassembled WGS sequence"/>
</dbReference>
<dbReference type="EMBL" id="MU253939">
    <property type="protein sequence ID" value="KAG9243959.1"/>
    <property type="molecule type" value="Genomic_DNA"/>
</dbReference>
<evidence type="ECO:0000256" key="4">
    <source>
        <dbReference type="ARBA" id="ARBA00022989"/>
    </source>
</evidence>
<feature type="transmembrane region" description="Helical" evidence="6">
    <location>
        <begin position="59"/>
        <end position="80"/>
    </location>
</feature>
<dbReference type="Gene3D" id="1.20.1740.10">
    <property type="entry name" value="Amino acid/polyamine transporter I"/>
    <property type="match status" value="1"/>
</dbReference>
<keyword evidence="5 6" id="KW-0472">Membrane</keyword>
<evidence type="ECO:0000256" key="6">
    <source>
        <dbReference type="SAM" id="Phobius"/>
    </source>
</evidence>
<dbReference type="AlphaFoldDB" id="A0A9P8CED5"/>
<keyword evidence="4 6" id="KW-1133">Transmembrane helix</keyword>
<protein>
    <recommendedName>
        <fullName evidence="9">Amino acid transporter</fullName>
    </recommendedName>
</protein>
<keyword evidence="8" id="KW-1185">Reference proteome</keyword>
<dbReference type="InterPro" id="IPR002293">
    <property type="entry name" value="AA/rel_permease1"/>
</dbReference>
<dbReference type="GO" id="GO:0022857">
    <property type="term" value="F:transmembrane transporter activity"/>
    <property type="evidence" value="ECO:0007669"/>
    <property type="project" value="InterPro"/>
</dbReference>
<dbReference type="Pfam" id="PF13520">
    <property type="entry name" value="AA_permease_2"/>
    <property type="match status" value="1"/>
</dbReference>
<gene>
    <name evidence="7" type="ORF">BJ878DRAFT_392022</name>
</gene>
<sequence length="99" mass="10757">DQDEAVLNMLGYEQELRRDWGLMHNFGISFSIISVITGITTLSQYGLTTGDPGVMSISWIIVSFFTMTVALSMAEIVSAIPTAGGPYYWTAILAPPTHA</sequence>
<accession>A0A9P8CED5</accession>
<comment type="caution">
    <text evidence="7">The sequence shown here is derived from an EMBL/GenBank/DDBJ whole genome shotgun (WGS) entry which is preliminary data.</text>
</comment>
<dbReference type="PANTHER" id="PTHR45649">
    <property type="entry name" value="AMINO-ACID PERMEASE BAT1"/>
    <property type="match status" value="1"/>
</dbReference>
<feature type="transmembrane region" description="Helical" evidence="6">
    <location>
        <begin position="26"/>
        <end position="47"/>
    </location>
</feature>
<dbReference type="GO" id="GO:0016020">
    <property type="term" value="C:membrane"/>
    <property type="evidence" value="ECO:0007669"/>
    <property type="project" value="UniProtKB-SubCell"/>
</dbReference>
<evidence type="ECO:0000313" key="8">
    <source>
        <dbReference type="Proteomes" id="UP000887226"/>
    </source>
</evidence>
<proteinExistence type="predicted"/>
<keyword evidence="3 6" id="KW-0812">Transmembrane</keyword>
<evidence type="ECO:0000313" key="7">
    <source>
        <dbReference type="EMBL" id="KAG9243959.1"/>
    </source>
</evidence>
<feature type="non-terminal residue" evidence="7">
    <location>
        <position position="99"/>
    </location>
</feature>
<feature type="non-terminal residue" evidence="7">
    <location>
        <position position="1"/>
    </location>
</feature>
<evidence type="ECO:0000256" key="3">
    <source>
        <dbReference type="ARBA" id="ARBA00022692"/>
    </source>
</evidence>
<comment type="subcellular location">
    <subcellularLocation>
        <location evidence="1">Membrane</location>
        <topology evidence="1">Multi-pass membrane protein</topology>
    </subcellularLocation>
</comment>
<keyword evidence="2" id="KW-0813">Transport</keyword>
<reference evidence="7" key="1">
    <citation type="journal article" date="2021" name="IMA Fungus">
        <title>Genomic characterization of three marine fungi, including Emericellopsis atlantica sp. nov. with signatures of a generalist lifestyle and marine biomass degradation.</title>
        <authorList>
            <person name="Hagestad O.C."/>
            <person name="Hou L."/>
            <person name="Andersen J.H."/>
            <person name="Hansen E.H."/>
            <person name="Altermark B."/>
            <person name="Li C."/>
            <person name="Kuhnert E."/>
            <person name="Cox R.J."/>
            <person name="Crous P.W."/>
            <person name="Spatafora J.W."/>
            <person name="Lail K."/>
            <person name="Amirebrahimi M."/>
            <person name="Lipzen A."/>
            <person name="Pangilinan J."/>
            <person name="Andreopoulos W."/>
            <person name="Hayes R.D."/>
            <person name="Ng V."/>
            <person name="Grigoriev I.V."/>
            <person name="Jackson S.A."/>
            <person name="Sutton T.D.S."/>
            <person name="Dobson A.D.W."/>
            <person name="Rama T."/>
        </authorList>
    </citation>
    <scope>NUCLEOTIDE SEQUENCE</scope>
    <source>
        <strain evidence="7">TRa3180A</strain>
    </source>
</reference>
<dbReference type="OrthoDB" id="10054429at2759"/>
<dbReference type="PANTHER" id="PTHR45649:SF26">
    <property type="entry name" value="OS04G0435100 PROTEIN"/>
    <property type="match status" value="1"/>
</dbReference>
<evidence type="ECO:0000256" key="2">
    <source>
        <dbReference type="ARBA" id="ARBA00022448"/>
    </source>
</evidence>